<dbReference type="EMBL" id="JAPTMU010000013">
    <property type="protein sequence ID" value="KAJ4933552.1"/>
    <property type="molecule type" value="Genomic_DNA"/>
</dbReference>
<reference evidence="2" key="1">
    <citation type="submission" date="2022-11" db="EMBL/GenBank/DDBJ databases">
        <title>Chromosome-level genome of Pogonophryne albipinna.</title>
        <authorList>
            <person name="Jo E."/>
        </authorList>
    </citation>
    <scope>NUCLEOTIDE SEQUENCE</scope>
    <source>
        <strain evidence="2">SGF0006</strain>
        <tissue evidence="2">Muscle</tissue>
    </source>
</reference>
<proteinExistence type="predicted"/>
<feature type="non-terminal residue" evidence="2">
    <location>
        <position position="99"/>
    </location>
</feature>
<comment type="caution">
    <text evidence="2">The sequence shown here is derived from an EMBL/GenBank/DDBJ whole genome shotgun (WGS) entry which is preliminary data.</text>
</comment>
<dbReference type="Proteomes" id="UP001219934">
    <property type="component" value="Unassembled WGS sequence"/>
</dbReference>
<name>A0AAD6FH87_9TELE</name>
<evidence type="ECO:0000313" key="2">
    <source>
        <dbReference type="EMBL" id="KAJ4933552.1"/>
    </source>
</evidence>
<evidence type="ECO:0000256" key="1">
    <source>
        <dbReference type="SAM" id="MobiDB-lite"/>
    </source>
</evidence>
<keyword evidence="3" id="KW-1185">Reference proteome</keyword>
<sequence length="99" mass="10585">TGGDIQQVEVRRNGKQRPPETPGGSPAFLCTKGPGSGGKKLELNSEMSATSRLPSLAVPTPHCCNKPLPHMHAAPVTLLADIWKCFGPVLEVTVWTNRD</sequence>
<feature type="region of interest" description="Disordered" evidence="1">
    <location>
        <begin position="1"/>
        <end position="48"/>
    </location>
</feature>
<organism evidence="2 3">
    <name type="scientific">Pogonophryne albipinna</name>
    <dbReference type="NCBI Taxonomy" id="1090488"/>
    <lineage>
        <taxon>Eukaryota</taxon>
        <taxon>Metazoa</taxon>
        <taxon>Chordata</taxon>
        <taxon>Craniata</taxon>
        <taxon>Vertebrata</taxon>
        <taxon>Euteleostomi</taxon>
        <taxon>Actinopterygii</taxon>
        <taxon>Neopterygii</taxon>
        <taxon>Teleostei</taxon>
        <taxon>Neoteleostei</taxon>
        <taxon>Acanthomorphata</taxon>
        <taxon>Eupercaria</taxon>
        <taxon>Perciformes</taxon>
        <taxon>Notothenioidei</taxon>
        <taxon>Pogonophryne</taxon>
    </lineage>
</organism>
<dbReference type="AlphaFoldDB" id="A0AAD6FH87"/>
<accession>A0AAD6FH87</accession>
<feature type="non-terminal residue" evidence="2">
    <location>
        <position position="1"/>
    </location>
</feature>
<protein>
    <submittedName>
        <fullName evidence="2">Uncharacterized protein</fullName>
    </submittedName>
</protein>
<gene>
    <name evidence="2" type="ORF">JOQ06_030378</name>
</gene>
<evidence type="ECO:0000313" key="3">
    <source>
        <dbReference type="Proteomes" id="UP001219934"/>
    </source>
</evidence>